<evidence type="ECO:0000256" key="12">
    <source>
        <dbReference type="PIRSR" id="PIRSR001594-1"/>
    </source>
</evidence>
<dbReference type="SUPFAM" id="SSF56059">
    <property type="entry name" value="Glutathione synthetase ATP-binding domain-like"/>
    <property type="match status" value="1"/>
</dbReference>
<keyword evidence="8 11" id="KW-0067">ATP-binding</keyword>
<dbReference type="InterPro" id="IPR005930">
    <property type="entry name" value="Pyruv_COase"/>
</dbReference>
<feature type="binding site" evidence="13">
    <location>
        <position position="121"/>
    </location>
    <ligand>
        <name>ATP</name>
        <dbReference type="ChEBI" id="CHEBI:30616"/>
    </ligand>
</feature>
<dbReference type="Proteomes" id="UP000621436">
    <property type="component" value="Unassembled WGS sequence"/>
</dbReference>
<dbReference type="InterPro" id="IPR005481">
    <property type="entry name" value="BC-like_N"/>
</dbReference>
<evidence type="ECO:0000256" key="5">
    <source>
        <dbReference type="ARBA" id="ARBA00022598"/>
    </source>
</evidence>
<dbReference type="CDD" id="cd07937">
    <property type="entry name" value="DRE_TIM_PC_TC_5S"/>
    <property type="match status" value="1"/>
</dbReference>
<dbReference type="InterPro" id="IPR011764">
    <property type="entry name" value="Biotin_carboxylation_dom"/>
</dbReference>
<evidence type="ECO:0000256" key="7">
    <source>
        <dbReference type="ARBA" id="ARBA00022741"/>
    </source>
</evidence>
<feature type="domain" description="Pyruvate carboxyltransferase" evidence="19">
    <location>
        <begin position="529"/>
        <end position="797"/>
    </location>
</feature>
<comment type="caution">
    <text evidence="20">The sequence shown here is derived from an EMBL/GenBank/DDBJ whole genome shotgun (WGS) entry which is preliminary data.</text>
</comment>
<dbReference type="FunFam" id="2.40.50.100:FF:000003">
    <property type="entry name" value="Acetyl-CoA carboxylase biotin carboxyl carrier protein"/>
    <property type="match status" value="1"/>
</dbReference>
<comment type="catalytic activity">
    <reaction evidence="11">
        <text>hydrogencarbonate + pyruvate + ATP = oxaloacetate + ADP + phosphate + H(+)</text>
        <dbReference type="Rhea" id="RHEA:20844"/>
        <dbReference type="ChEBI" id="CHEBI:15361"/>
        <dbReference type="ChEBI" id="CHEBI:15378"/>
        <dbReference type="ChEBI" id="CHEBI:16452"/>
        <dbReference type="ChEBI" id="CHEBI:17544"/>
        <dbReference type="ChEBI" id="CHEBI:30616"/>
        <dbReference type="ChEBI" id="CHEBI:43474"/>
        <dbReference type="ChEBI" id="CHEBI:456216"/>
        <dbReference type="EC" id="6.4.1.1"/>
    </reaction>
</comment>
<dbReference type="RefSeq" id="WP_270452486.1">
    <property type="nucleotide sequence ID" value="NZ_JADPIE010000001.1"/>
</dbReference>
<dbReference type="PIRSF" id="PIRSF001594">
    <property type="entry name" value="Pyruv_carbox"/>
    <property type="match status" value="1"/>
</dbReference>
<keyword evidence="9 11" id="KW-0092">Biotin</keyword>
<dbReference type="CDD" id="cd06850">
    <property type="entry name" value="biotinyl_domain"/>
    <property type="match status" value="1"/>
</dbReference>
<dbReference type="Gene3D" id="3.20.20.70">
    <property type="entry name" value="Aldolase class I"/>
    <property type="match status" value="1"/>
</dbReference>
<dbReference type="PROSITE" id="PS50979">
    <property type="entry name" value="BC"/>
    <property type="match status" value="1"/>
</dbReference>
<evidence type="ECO:0000259" key="17">
    <source>
        <dbReference type="PROSITE" id="PS50975"/>
    </source>
</evidence>
<evidence type="ECO:0000256" key="9">
    <source>
        <dbReference type="ARBA" id="ARBA00023267"/>
    </source>
</evidence>
<dbReference type="PROSITE" id="PS50991">
    <property type="entry name" value="PYR_CT"/>
    <property type="match status" value="1"/>
</dbReference>
<dbReference type="Pfam" id="PF02786">
    <property type="entry name" value="CPSase_L_D2"/>
    <property type="match status" value="1"/>
</dbReference>
<evidence type="ECO:0000256" key="11">
    <source>
        <dbReference type="PIRNR" id="PIRNR001594"/>
    </source>
</evidence>
<dbReference type="SUPFAM" id="SSF89000">
    <property type="entry name" value="post-HMGL domain-like"/>
    <property type="match status" value="1"/>
</dbReference>
<feature type="binding site" evidence="14">
    <location>
        <position position="736"/>
    </location>
    <ligand>
        <name>Mn(2+)</name>
        <dbReference type="ChEBI" id="CHEBI:29035"/>
    </ligand>
</feature>
<keyword evidence="21" id="KW-1185">Reference proteome</keyword>
<feature type="binding site" evidence="13">
    <location>
        <position position="205"/>
    </location>
    <ligand>
        <name>ATP</name>
        <dbReference type="ChEBI" id="CHEBI:30616"/>
    </ligand>
</feature>
<dbReference type="PANTHER" id="PTHR43778:SF2">
    <property type="entry name" value="PYRUVATE CARBOXYLASE, MITOCHONDRIAL"/>
    <property type="match status" value="1"/>
</dbReference>
<dbReference type="EC" id="6.4.1.1" evidence="3 11"/>
<dbReference type="InterPro" id="IPR011761">
    <property type="entry name" value="ATP-grasp"/>
</dbReference>
<evidence type="ECO:0000256" key="10">
    <source>
        <dbReference type="ARBA" id="ARBA00023268"/>
    </source>
</evidence>
<feature type="active site" evidence="12">
    <location>
        <position position="297"/>
    </location>
</feature>
<dbReference type="Pfam" id="PF02785">
    <property type="entry name" value="Biotin_carb_C"/>
    <property type="match status" value="1"/>
</dbReference>
<evidence type="ECO:0000313" key="21">
    <source>
        <dbReference type="Proteomes" id="UP000621436"/>
    </source>
</evidence>
<dbReference type="GO" id="GO:0005737">
    <property type="term" value="C:cytoplasm"/>
    <property type="evidence" value="ECO:0007669"/>
    <property type="project" value="TreeGrafter"/>
</dbReference>
<dbReference type="Pfam" id="PF00364">
    <property type="entry name" value="Biotin_lipoyl"/>
    <property type="match status" value="1"/>
</dbReference>
<dbReference type="PANTHER" id="PTHR43778">
    <property type="entry name" value="PYRUVATE CARBOXYLASE"/>
    <property type="match status" value="1"/>
</dbReference>
<dbReference type="InterPro" id="IPR005479">
    <property type="entry name" value="CPAse_ATP-bd"/>
</dbReference>
<dbReference type="InterPro" id="IPR005482">
    <property type="entry name" value="Biotin_COase_C"/>
</dbReference>
<dbReference type="Pfam" id="PF02436">
    <property type="entry name" value="PYC_OADA"/>
    <property type="match status" value="1"/>
</dbReference>
<dbReference type="NCBIfam" id="NF009554">
    <property type="entry name" value="PRK12999.1"/>
    <property type="match status" value="1"/>
</dbReference>
<dbReference type="SUPFAM" id="SSF51246">
    <property type="entry name" value="Rudiment single hybrid motif"/>
    <property type="match status" value="1"/>
</dbReference>
<dbReference type="InterPro" id="IPR055268">
    <property type="entry name" value="PCB-like"/>
</dbReference>
<dbReference type="InterPro" id="IPR011054">
    <property type="entry name" value="Rudment_hybrid_motif"/>
</dbReference>
<evidence type="ECO:0000256" key="15">
    <source>
        <dbReference type="PIRSR" id="PIRSR001594-4"/>
    </source>
</evidence>
<dbReference type="PROSITE" id="PS50968">
    <property type="entry name" value="BIOTINYL_LIPOYL"/>
    <property type="match status" value="1"/>
</dbReference>
<feature type="domain" description="Lipoyl-binding" evidence="16">
    <location>
        <begin position="1073"/>
        <end position="1142"/>
    </location>
</feature>
<dbReference type="InterPro" id="IPR016185">
    <property type="entry name" value="PreATP-grasp_dom_sf"/>
</dbReference>
<feature type="modified residue" description="N6-carboxylysine" evidence="15">
    <location>
        <position position="707"/>
    </location>
</feature>
<dbReference type="FunFam" id="3.30.1490.20:FF:000018">
    <property type="entry name" value="Biotin carboxylase"/>
    <property type="match status" value="1"/>
</dbReference>
<evidence type="ECO:0000256" key="3">
    <source>
        <dbReference type="ARBA" id="ARBA00013057"/>
    </source>
</evidence>
<evidence type="ECO:0000256" key="4">
    <source>
        <dbReference type="ARBA" id="ARBA00022432"/>
    </source>
</evidence>
<dbReference type="GO" id="GO:0006094">
    <property type="term" value="P:gluconeogenesis"/>
    <property type="evidence" value="ECO:0007669"/>
    <property type="project" value="UniProtKB-KW"/>
</dbReference>
<dbReference type="InterPro" id="IPR003379">
    <property type="entry name" value="Carboxylase_cons_dom"/>
</dbReference>
<dbReference type="FunFam" id="3.40.50.20:FF:000010">
    <property type="entry name" value="Propionyl-CoA carboxylase subunit alpha"/>
    <property type="match status" value="1"/>
</dbReference>
<dbReference type="GO" id="GO:0046872">
    <property type="term" value="F:metal ion binding"/>
    <property type="evidence" value="ECO:0007669"/>
    <property type="project" value="UniProtKB-KW"/>
</dbReference>
<gene>
    <name evidence="20" type="ORF">I0Q91_01850</name>
</gene>
<evidence type="ECO:0000256" key="13">
    <source>
        <dbReference type="PIRSR" id="PIRSR001594-2"/>
    </source>
</evidence>
<evidence type="ECO:0000256" key="14">
    <source>
        <dbReference type="PIRSR" id="PIRSR001594-3"/>
    </source>
</evidence>
<dbReference type="FunFam" id="3.20.20.70:FF:000033">
    <property type="entry name" value="Pyruvate carboxylase"/>
    <property type="match status" value="1"/>
</dbReference>
<dbReference type="SMART" id="SM00878">
    <property type="entry name" value="Biotin_carb_C"/>
    <property type="match status" value="1"/>
</dbReference>
<feature type="binding site" description="via carbamate group" evidence="14">
    <location>
        <position position="707"/>
    </location>
    <ligand>
        <name>Mn(2+)</name>
        <dbReference type="ChEBI" id="CHEBI:29035"/>
    </ligand>
</feature>
<keyword evidence="10" id="KW-0511">Multifunctional enzyme</keyword>
<dbReference type="InterPro" id="IPR001882">
    <property type="entry name" value="Biotin_BS"/>
</dbReference>
<feature type="binding site" evidence="14">
    <location>
        <position position="738"/>
    </location>
    <ligand>
        <name>Mn(2+)</name>
        <dbReference type="ChEBI" id="CHEBI:29035"/>
    </ligand>
</feature>
<dbReference type="SUPFAM" id="SSF52440">
    <property type="entry name" value="PreATP-grasp domain"/>
    <property type="match status" value="1"/>
</dbReference>
<feature type="modified residue" description="N6-biotinyllysine" evidence="15">
    <location>
        <position position="1108"/>
    </location>
</feature>
<dbReference type="GO" id="GO:0005524">
    <property type="term" value="F:ATP binding"/>
    <property type="evidence" value="ECO:0007669"/>
    <property type="project" value="UniProtKB-UniRule"/>
</dbReference>
<dbReference type="Pfam" id="PF00289">
    <property type="entry name" value="Biotin_carb_N"/>
    <property type="match status" value="1"/>
</dbReference>
<organism evidence="20 21">
    <name type="scientific">Halonatronomonas betaini</name>
    <dbReference type="NCBI Taxonomy" id="2778430"/>
    <lineage>
        <taxon>Bacteria</taxon>
        <taxon>Bacillati</taxon>
        <taxon>Bacillota</taxon>
        <taxon>Clostridia</taxon>
        <taxon>Halanaerobiales</taxon>
        <taxon>Halarsenatibacteraceae</taxon>
        <taxon>Halonatronomonas</taxon>
    </lineage>
</organism>
<evidence type="ECO:0000256" key="6">
    <source>
        <dbReference type="ARBA" id="ARBA00022723"/>
    </source>
</evidence>
<comment type="function">
    <text evidence="11">Catalyzes a 2-step reaction, involving the ATP-dependent carboxylation of the covalently attached biotin in the first step and the transfer of the carboxyl group to pyruvate in the second.</text>
</comment>
<keyword evidence="20" id="KW-0670">Pyruvate</keyword>
<comment type="pathway">
    <text evidence="2">Carbohydrate biosynthesis; gluconeogenesis.</text>
</comment>
<proteinExistence type="predicted"/>
<keyword evidence="5 11" id="KW-0436">Ligase</keyword>
<protein>
    <recommendedName>
        <fullName evidence="3 11">Pyruvate carboxylase</fullName>
        <ecNumber evidence="3 11">6.4.1.1</ecNumber>
    </recommendedName>
</protein>
<evidence type="ECO:0000256" key="2">
    <source>
        <dbReference type="ARBA" id="ARBA00004742"/>
    </source>
</evidence>
<feature type="binding site" evidence="13">
    <location>
        <position position="610"/>
    </location>
    <ligand>
        <name>substrate</name>
    </ligand>
</feature>
<evidence type="ECO:0000259" key="16">
    <source>
        <dbReference type="PROSITE" id="PS50968"/>
    </source>
</evidence>
<dbReference type="Pfam" id="PF00682">
    <property type="entry name" value="HMGL-like"/>
    <property type="match status" value="1"/>
</dbReference>
<keyword evidence="6 14" id="KW-0479">Metal-binding</keyword>
<evidence type="ECO:0000256" key="8">
    <source>
        <dbReference type="ARBA" id="ARBA00022840"/>
    </source>
</evidence>
<accession>A0A931AS35</accession>
<feature type="binding site" evidence="13">
    <location>
        <position position="871"/>
    </location>
    <ligand>
        <name>substrate</name>
    </ligand>
</feature>
<name>A0A931AS35_9FIRM</name>
<dbReference type="InterPro" id="IPR000089">
    <property type="entry name" value="Biotin_lipoyl"/>
</dbReference>
<evidence type="ECO:0000259" key="19">
    <source>
        <dbReference type="PROSITE" id="PS50991"/>
    </source>
</evidence>
<dbReference type="GO" id="GO:0004736">
    <property type="term" value="F:pyruvate carboxylase activity"/>
    <property type="evidence" value="ECO:0007669"/>
    <property type="project" value="UniProtKB-EC"/>
</dbReference>
<dbReference type="NCBIfam" id="NF006761">
    <property type="entry name" value="PRK09282.1"/>
    <property type="match status" value="1"/>
</dbReference>
<keyword evidence="7 11" id="KW-0547">Nucleotide-binding</keyword>
<feature type="domain" description="Biotin carboxylation" evidence="18">
    <location>
        <begin position="5"/>
        <end position="458"/>
    </location>
</feature>
<evidence type="ECO:0000256" key="1">
    <source>
        <dbReference type="ARBA" id="ARBA00001953"/>
    </source>
</evidence>
<dbReference type="Gene3D" id="2.40.50.100">
    <property type="match status" value="1"/>
</dbReference>
<feature type="domain" description="ATP-grasp" evidence="17">
    <location>
        <begin position="125"/>
        <end position="322"/>
    </location>
</feature>
<dbReference type="InterPro" id="IPR000891">
    <property type="entry name" value="PYR_CT"/>
</dbReference>
<keyword evidence="4" id="KW-0312">Gluconeogenesis</keyword>
<dbReference type="PROSITE" id="PS00867">
    <property type="entry name" value="CPSASE_2"/>
    <property type="match status" value="1"/>
</dbReference>
<dbReference type="EMBL" id="JADPIE010000001">
    <property type="protein sequence ID" value="MBF8435810.1"/>
    <property type="molecule type" value="Genomic_DNA"/>
</dbReference>
<dbReference type="Gene3D" id="3.30.470.20">
    <property type="entry name" value="ATP-grasp fold, B domain"/>
    <property type="match status" value="1"/>
</dbReference>
<dbReference type="InterPro" id="IPR011053">
    <property type="entry name" value="Single_hybrid_motif"/>
</dbReference>
<evidence type="ECO:0000259" key="18">
    <source>
        <dbReference type="PROSITE" id="PS50979"/>
    </source>
</evidence>
<dbReference type="InterPro" id="IPR013785">
    <property type="entry name" value="Aldolase_TIM"/>
</dbReference>
<dbReference type="NCBIfam" id="TIGR01235">
    <property type="entry name" value="pyruv_carbox"/>
    <property type="match status" value="1"/>
</dbReference>
<dbReference type="PROSITE" id="PS00866">
    <property type="entry name" value="CPSASE_1"/>
    <property type="match status" value="1"/>
</dbReference>
<dbReference type="PROSITE" id="PS00188">
    <property type="entry name" value="BIOTIN"/>
    <property type="match status" value="1"/>
</dbReference>
<comment type="cofactor">
    <cofactor evidence="1 11">
        <name>biotin</name>
        <dbReference type="ChEBI" id="CHEBI:57586"/>
    </cofactor>
</comment>
<dbReference type="AlphaFoldDB" id="A0A931AS35"/>
<evidence type="ECO:0000313" key="20">
    <source>
        <dbReference type="EMBL" id="MBF8435810.1"/>
    </source>
</evidence>
<dbReference type="SUPFAM" id="SSF51230">
    <property type="entry name" value="Single hybrid motif"/>
    <property type="match status" value="1"/>
</dbReference>
<reference evidence="20" key="1">
    <citation type="submission" date="2020-11" db="EMBL/GenBank/DDBJ databases">
        <title>Halonatronomonas betainensis gen. nov., sp. nov. a novel haloalkaliphilic representative of the family Halanaerobiacae capable of betaine degradation.</title>
        <authorList>
            <person name="Boltyanskaya Y."/>
            <person name="Kevbrin V."/>
            <person name="Detkova E."/>
            <person name="Grouzdev D.S."/>
            <person name="Koziaeva V."/>
            <person name="Zhilina T."/>
        </authorList>
    </citation>
    <scope>NUCLEOTIDE SEQUENCE</scope>
    <source>
        <strain evidence="20">Z-7014</strain>
    </source>
</reference>
<dbReference type="SUPFAM" id="SSF51569">
    <property type="entry name" value="Aldolase"/>
    <property type="match status" value="1"/>
</dbReference>
<feature type="binding site" evidence="14">
    <location>
        <position position="538"/>
    </location>
    <ligand>
        <name>Mn(2+)</name>
        <dbReference type="ChEBI" id="CHEBI:29035"/>
    </ligand>
</feature>
<dbReference type="PROSITE" id="PS50975">
    <property type="entry name" value="ATP_GRASP"/>
    <property type="match status" value="1"/>
</dbReference>
<sequence length="1144" mass="128513">MEKQRIKKVLVANRGEIAIRVIRACKELGIRTVAIYHDADKKSLFKTKADEAYQIGQGKTPLKSYLAQDEIINLALNKNVDAIHPGYGFLSENADFAAQCEEKGLIFIGPISTMLDRYGDKIKCKNLARENNIPIIPGSTGSVKNREEIKNIADEIGFPLIIKAAAGGGGRGMRLVKDFDQLDEALASASKEADRAFSSGELFIEKYLESPRHIEVQVLTDNTGKTVHLFERDCSIQRRYQKIIEYGPAFALAEETRQNIRADAVKLIENGGYLSAGTVEFLVGKDGNHYFIEVNPRIQVEHTVTEMITGIDIVQAQILIAQGYNLPDPELNIPSQESVKTNGFAVQARVTTEDPRNDFRPDTGRISLYRTGSGNGIRLDGGNGYTGAEITPYFDSLIVKVIGSDRTFKGAINKTIRSLEEMKIQGVKTNRDFLINLLNDQEFREGRADTGFLDQKLQLITGEVEIDQEIGFLDYLGDIIVNKTRGEKPEFDTSRLPELKGEIKPGSRDRFKELGSKEFCQEIKESDKLLITDTTLRDAHQSLLATRMRTYDMLKIADYLAEYGHELFSLEMWGGATFDVSYRFLKESPWERLRKLRERIPNILFQMLIRGANAVGYKNYPDNLIKKFVHEAAASGIDLFRIFDALNWWPNLELTLSEVKKAGALAEVSICYTGDILDPDRSKYDLDYYTRKAREVEEMGADILCIKDMAGLLKPYAAKTLISALKAEVDLPIHLHTHDTSGNGLSSLLQAAEAGVDIVDLASNSMASMTSQPALNSMIAALDNTDRDPGLDYKRYQSISDYWQSIRPIYHEFESDLKSGAAEIYRYEIPGGQYSNLKPQIESLGLSHRFKEIKEMYRQVNFMLGDIIKVTPTSKAVGDLAIFMVQNDLTPDNILEKAENMSFPDSVVAYFKGLMGQPEGGFPPELQKLVLKDEKPLTVRPGLKLDPVDFDNLEKELEEKLNRKPETEELLSKALYPKVFDNYIKSKQQYGDLSKLSSDLFFHGLREGEIAEIEVEEGRTILIKYISLREGEGSKRYLTFEVNGQRREIEVKDQSSKIEESVAEIRHADPDKTEEIGAGMPGTLTKINVDVGDRVKSGQQLFIMEAMKMETEIVAPVTGQVNSILVSEGEEVQNRQLIMIIDQE</sequence>